<dbReference type="InterPro" id="IPR014519">
    <property type="entry name" value="UCP024492"/>
</dbReference>
<evidence type="ECO:0000256" key="1">
    <source>
        <dbReference type="SAM" id="MobiDB-lite"/>
    </source>
</evidence>
<accession>A0ABP8RHL7</accession>
<feature type="region of interest" description="Disordered" evidence="1">
    <location>
        <begin position="161"/>
        <end position="185"/>
    </location>
</feature>
<comment type="caution">
    <text evidence="2">The sequence shown here is derived from an EMBL/GenBank/DDBJ whole genome shotgun (WGS) entry which is preliminary data.</text>
</comment>
<keyword evidence="3" id="KW-1185">Reference proteome</keyword>
<dbReference type="PANTHER" id="PTHR39337">
    <property type="entry name" value="BLR5642 PROTEIN"/>
    <property type="match status" value="1"/>
</dbReference>
<dbReference type="RefSeq" id="WP_372513775.1">
    <property type="nucleotide sequence ID" value="NZ_BAABGF010000022.1"/>
</dbReference>
<dbReference type="Pfam" id="PF04343">
    <property type="entry name" value="DUF488"/>
    <property type="match status" value="1"/>
</dbReference>
<proteinExistence type="predicted"/>
<dbReference type="InterPro" id="IPR007438">
    <property type="entry name" value="DUF488"/>
</dbReference>
<dbReference type="Proteomes" id="UP001501417">
    <property type="component" value="Unassembled WGS sequence"/>
</dbReference>
<protein>
    <submittedName>
        <fullName evidence="2">DUF488 domain-containing protein</fullName>
    </submittedName>
</protein>
<sequence length="185" mass="20654">MSTAGQTGLVERALLTVGHGTAGRERLAELLAGAGIELVVDVRRYPASRTNPDVRREALECWLPERGIDYRWEPRLGGRRHVAAGELEPDSWWTVAAFRAYAAYTRTPEFGTALDEVLADAARRTTAVMCSESVWWRCHRRLIADVAELGRAVPVRHLMPDGRLTPHRPADGARRRPDGHLVWDG</sequence>
<dbReference type="PIRSF" id="PIRSF024492">
    <property type="entry name" value="UCP024492"/>
    <property type="match status" value="1"/>
</dbReference>
<gene>
    <name evidence="2" type="ORF">GCM10023161_16940</name>
</gene>
<organism evidence="2 3">
    <name type="scientific">Mycobacterium paraffinicum</name>
    <dbReference type="NCBI Taxonomy" id="53378"/>
    <lineage>
        <taxon>Bacteria</taxon>
        <taxon>Bacillati</taxon>
        <taxon>Actinomycetota</taxon>
        <taxon>Actinomycetes</taxon>
        <taxon>Mycobacteriales</taxon>
        <taxon>Mycobacteriaceae</taxon>
        <taxon>Mycobacterium</taxon>
    </lineage>
</organism>
<dbReference type="EMBL" id="BAABGF010000022">
    <property type="protein sequence ID" value="GAA4538614.1"/>
    <property type="molecule type" value="Genomic_DNA"/>
</dbReference>
<evidence type="ECO:0000313" key="3">
    <source>
        <dbReference type="Proteomes" id="UP001501417"/>
    </source>
</evidence>
<reference evidence="3" key="1">
    <citation type="journal article" date="2019" name="Int. J. Syst. Evol. Microbiol.">
        <title>The Global Catalogue of Microorganisms (GCM) 10K type strain sequencing project: providing services to taxonomists for standard genome sequencing and annotation.</title>
        <authorList>
            <consortium name="The Broad Institute Genomics Platform"/>
            <consortium name="The Broad Institute Genome Sequencing Center for Infectious Disease"/>
            <person name="Wu L."/>
            <person name="Ma J."/>
        </authorList>
    </citation>
    <scope>NUCLEOTIDE SEQUENCE [LARGE SCALE GENOMIC DNA]</scope>
    <source>
        <strain evidence="3">JCM 17782</strain>
    </source>
</reference>
<feature type="compositionally biased region" description="Basic and acidic residues" evidence="1">
    <location>
        <begin position="168"/>
        <end position="185"/>
    </location>
</feature>
<dbReference type="PANTHER" id="PTHR39337:SF1">
    <property type="entry name" value="BLR5642 PROTEIN"/>
    <property type="match status" value="1"/>
</dbReference>
<name>A0ABP8RHL7_9MYCO</name>
<evidence type="ECO:0000313" key="2">
    <source>
        <dbReference type="EMBL" id="GAA4538614.1"/>
    </source>
</evidence>